<dbReference type="Gene3D" id="3.40.50.1820">
    <property type="entry name" value="alpha/beta hydrolase"/>
    <property type="match status" value="1"/>
</dbReference>
<protein>
    <submittedName>
        <fullName evidence="2">Peptidase</fullName>
    </submittedName>
</protein>
<dbReference type="InterPro" id="IPR029058">
    <property type="entry name" value="AB_hydrolase_fold"/>
</dbReference>
<sequence>MNWKRFSLPLLLLLSACDDSSSTSPQVQSSGTFDTAPQASVVSATSPVSTTPWYADRSPADTVSVQTPEPAKPDAAAIARQTAEVLKAQGLITRAGAVLADAGLEDEAFPLLAPEDHKVDDKTAYLSTAAAGLALETVDETPSSKRQMMKIGGKDVNFITRAGHLIAYAPKDPKDSNKKDAEAAIFYTYYARDGLPKDKRPVTFFFNGGPGSAAIWLQLGSWAPKRLKTDAPNIPPEFRATRPESFPLIDNDETLLDQSDLVFVNPPGTSLSEAILPHTNTDFWDMDRDAEVNNDFITRFINYYNRQSSPKYIYGESYSGIRVPIMAAKLEAAGTANYEPDPSGKPPIVLSGLVLHSPILNYQSSCAMSFDVSCNGILPTYAMTVDHYGKSQRGNRSVPAFLDAIRTFINHEYDVYFPMFPKNTDLYGGARAFAAAVLYPESELPEEAAQLVSSLKLLNNAGGIDSVVQFLLKTKEAPADTGWTAFVPTDIGAAFVKDLSAWTGISTDFLSATPNVGTRDFILNFLPGKAVNIYDTRMSAPGDGDRKIPYDMSFYEDTAFCNAITPHLADFANYTSVTEYKTITKGISIAWMYQRDPSVKYWKSSIVDLQTAIRDGNGLKVTIVGGYTDLVTPFHQTELDLAEAGLTERVPVKWFDGGHMTYLTEASRAPLKARLDEFYQAPPVADGLNAPQSVAATEALTPPLAGAAPSAVTFN</sequence>
<proteinExistence type="predicted"/>
<dbReference type="InterPro" id="IPR001563">
    <property type="entry name" value="Peptidase_S10"/>
</dbReference>
<dbReference type="Pfam" id="PF00450">
    <property type="entry name" value="Peptidase_S10"/>
    <property type="match status" value="1"/>
</dbReference>
<dbReference type="PROSITE" id="PS51257">
    <property type="entry name" value="PROKAR_LIPOPROTEIN"/>
    <property type="match status" value="1"/>
</dbReference>
<dbReference type="SUPFAM" id="SSF53474">
    <property type="entry name" value="alpha/beta-Hydrolases"/>
    <property type="match status" value="1"/>
</dbReference>
<dbReference type="GO" id="GO:0004185">
    <property type="term" value="F:serine-type carboxypeptidase activity"/>
    <property type="evidence" value="ECO:0007669"/>
    <property type="project" value="InterPro"/>
</dbReference>
<dbReference type="Proteomes" id="UP000248925">
    <property type="component" value="Unassembled WGS sequence"/>
</dbReference>
<gene>
    <name evidence="2" type="ORF">CPY51_31525</name>
</gene>
<reference evidence="2 3" key="1">
    <citation type="journal article" date="2018" name="Sci. Rep.">
        <title>Rhizobium tumorigenes sp. nov., a novel plant tumorigenic bacterium isolated from cane gall tumors on thornless blackberry.</title>
        <authorList>
            <person name="Kuzmanovi N."/>
            <person name="Smalla K."/>
            <person name="Gronow S."/>
            <person name="PuBawska J."/>
        </authorList>
    </citation>
    <scope>NUCLEOTIDE SEQUENCE [LARGE SCALE GENOMIC DNA]</scope>
    <source>
        <strain evidence="2 3">CCBAU 85046</strain>
    </source>
</reference>
<feature type="region of interest" description="Disordered" evidence="1">
    <location>
        <begin position="23"/>
        <end position="68"/>
    </location>
</feature>
<keyword evidence="3" id="KW-1185">Reference proteome</keyword>
<evidence type="ECO:0000313" key="3">
    <source>
        <dbReference type="Proteomes" id="UP000248925"/>
    </source>
</evidence>
<evidence type="ECO:0000256" key="1">
    <source>
        <dbReference type="SAM" id="MobiDB-lite"/>
    </source>
</evidence>
<accession>A0A2W4E572</accession>
<dbReference type="RefSeq" id="WP_111164313.1">
    <property type="nucleotide sequence ID" value="NZ_PCDP01000082.1"/>
</dbReference>
<name>A0A2W4E572_9HYPH</name>
<evidence type="ECO:0000313" key="2">
    <source>
        <dbReference type="EMBL" id="PZM07653.1"/>
    </source>
</evidence>
<dbReference type="AlphaFoldDB" id="A0A2W4E572"/>
<dbReference type="OrthoDB" id="9770107at2"/>
<comment type="caution">
    <text evidence="2">The sequence shown here is derived from an EMBL/GenBank/DDBJ whole genome shotgun (WGS) entry which is preliminary data.</text>
</comment>
<dbReference type="GO" id="GO:0006508">
    <property type="term" value="P:proteolysis"/>
    <property type="evidence" value="ECO:0007669"/>
    <property type="project" value="InterPro"/>
</dbReference>
<feature type="compositionally biased region" description="Low complexity" evidence="1">
    <location>
        <begin position="23"/>
        <end position="52"/>
    </location>
</feature>
<organism evidence="2 3">
    <name type="scientific">Rhizobium tubonense</name>
    <dbReference type="NCBI Taxonomy" id="484088"/>
    <lineage>
        <taxon>Bacteria</taxon>
        <taxon>Pseudomonadati</taxon>
        <taxon>Pseudomonadota</taxon>
        <taxon>Alphaproteobacteria</taxon>
        <taxon>Hyphomicrobiales</taxon>
        <taxon>Rhizobiaceae</taxon>
        <taxon>Rhizobium/Agrobacterium group</taxon>
        <taxon>Rhizobium</taxon>
    </lineage>
</organism>
<dbReference type="EMBL" id="PCDP01000082">
    <property type="protein sequence ID" value="PZM07653.1"/>
    <property type="molecule type" value="Genomic_DNA"/>
</dbReference>